<feature type="region of interest" description="Disordered" evidence="1">
    <location>
        <begin position="166"/>
        <end position="187"/>
    </location>
</feature>
<accession>A0A0F7L6M3</accession>
<evidence type="ECO:0000256" key="1">
    <source>
        <dbReference type="SAM" id="MobiDB-lite"/>
    </source>
</evidence>
<sequence>MGHSSSRSLVSPSTKRDPDARLTEHTASGDVRLGATRPGLVSCSLDVLVGLRCPAQPDAATTNDPDVPRPIVKLAPRVGSRLRPEQSRTTGSACGLHASISCSSIHPIRVMDQTRICFVGEPFRLSSLTTHTFVNVPNMGRLFLWSSHLRLRVATPAGVVTCASSHPSAGCHPARSTNPHRSCERVR</sequence>
<name>A0A0F7L6M3_9VIRU</name>
<proteinExistence type="predicted"/>
<reference evidence="2" key="2">
    <citation type="submission" date="2015-03" db="EMBL/GenBank/DDBJ databases">
        <authorList>
            <person name="Chow C.-E.T."/>
            <person name="Winget D.M."/>
            <person name="White R.A.III."/>
            <person name="Hallam S.J."/>
            <person name="Suttle C.A."/>
        </authorList>
    </citation>
    <scope>NUCLEOTIDE SEQUENCE</scope>
    <source>
        <strain evidence="2">Anoxic2_1</strain>
    </source>
</reference>
<protein>
    <submittedName>
        <fullName evidence="2">Uncharacterized protein</fullName>
    </submittedName>
</protein>
<feature type="region of interest" description="Disordered" evidence="1">
    <location>
        <begin position="1"/>
        <end position="30"/>
    </location>
</feature>
<feature type="compositionally biased region" description="Polar residues" evidence="1">
    <location>
        <begin position="1"/>
        <end position="13"/>
    </location>
</feature>
<reference evidence="2" key="1">
    <citation type="journal article" date="2015" name="Front. Microbiol.">
        <title>Combining genomic sequencing methods to explore viral diversity and reveal potential virus-host interactions.</title>
        <authorList>
            <person name="Chow C.E."/>
            <person name="Winget D.M."/>
            <person name="White R.A.III."/>
            <person name="Hallam S.J."/>
            <person name="Suttle C.A."/>
        </authorList>
    </citation>
    <scope>NUCLEOTIDE SEQUENCE</scope>
    <source>
        <strain evidence="2">Anoxic2_1</strain>
    </source>
</reference>
<evidence type="ECO:0000313" key="2">
    <source>
        <dbReference type="EMBL" id="AKH46666.1"/>
    </source>
</evidence>
<feature type="compositionally biased region" description="Basic and acidic residues" evidence="1">
    <location>
        <begin position="14"/>
        <end position="24"/>
    </location>
</feature>
<organism evidence="2">
    <name type="scientific">uncultured marine virus</name>
    <dbReference type="NCBI Taxonomy" id="186617"/>
    <lineage>
        <taxon>Viruses</taxon>
        <taxon>environmental samples</taxon>
    </lineage>
</organism>
<dbReference type="EMBL" id="KR029585">
    <property type="protein sequence ID" value="AKH46666.1"/>
    <property type="molecule type" value="Genomic_DNA"/>
</dbReference>